<name>A0ABT7BNC4_9CYAN</name>
<evidence type="ECO:0000313" key="2">
    <source>
        <dbReference type="EMBL" id="MDJ1180692.1"/>
    </source>
</evidence>
<dbReference type="RefSeq" id="WP_283763992.1">
    <property type="nucleotide sequence ID" value="NZ_JAQPOK010000135.1"/>
</dbReference>
<dbReference type="EMBL" id="JAQPOK010000135">
    <property type="protein sequence ID" value="MDJ1180692.1"/>
    <property type="molecule type" value="Genomic_DNA"/>
</dbReference>
<organism evidence="2 3">
    <name type="scientific">Roseofilum halophilum BLCC-M91</name>
    <dbReference type="NCBI Taxonomy" id="3022259"/>
    <lineage>
        <taxon>Bacteria</taxon>
        <taxon>Bacillati</taxon>
        <taxon>Cyanobacteriota</taxon>
        <taxon>Cyanophyceae</taxon>
        <taxon>Desertifilales</taxon>
        <taxon>Desertifilaceae</taxon>
        <taxon>Roseofilum</taxon>
        <taxon>Roseofilum halophilum</taxon>
    </lineage>
</organism>
<dbReference type="InterPro" id="IPR012427">
    <property type="entry name" value="DUF1622"/>
</dbReference>
<proteinExistence type="predicted"/>
<keyword evidence="1" id="KW-0472">Membrane</keyword>
<reference evidence="2 3" key="1">
    <citation type="submission" date="2023-01" db="EMBL/GenBank/DDBJ databases">
        <title>Novel diversity within Roseofilum (Cyanobacteria; Desertifilaceae) from marine benthic mats with descriptions of four novel species.</title>
        <authorList>
            <person name="Wang Y."/>
            <person name="Berthold D.E."/>
            <person name="Hu J."/>
            <person name="Lefler F.W."/>
            <person name="Laughinghouse H.D. IV."/>
        </authorList>
    </citation>
    <scope>NUCLEOTIDE SEQUENCE [LARGE SCALE GENOMIC DNA]</scope>
    <source>
        <strain evidence="2 3">BLCC-M91</strain>
    </source>
</reference>
<dbReference type="Pfam" id="PF07784">
    <property type="entry name" value="DUF1622"/>
    <property type="match status" value="1"/>
</dbReference>
<evidence type="ECO:0000256" key="1">
    <source>
        <dbReference type="SAM" id="Phobius"/>
    </source>
</evidence>
<keyword evidence="1" id="KW-0812">Transmembrane</keyword>
<dbReference type="Proteomes" id="UP001231370">
    <property type="component" value="Unassembled WGS sequence"/>
</dbReference>
<comment type="caution">
    <text evidence="2">The sequence shown here is derived from an EMBL/GenBank/DDBJ whole genome shotgun (WGS) entry which is preliminary data.</text>
</comment>
<gene>
    <name evidence="2" type="ORF">PJF56_17675</name>
</gene>
<sequence length="136" mass="15213">MEWIDHVEEAFGGLIEIVQLAFEIIAVFCILLGLVQTLRLAIKLIPQIRLMAHGDTETPFVLLRIKLGSWLALALEFQLGADILATTVAPSWESLGKLGAIAIIRTFLNYFLNQELAEQVQLREKLNEPAQLTSED</sequence>
<protein>
    <submittedName>
        <fullName evidence="2">DUF1622 domain-containing protein</fullName>
    </submittedName>
</protein>
<keyword evidence="3" id="KW-1185">Reference proteome</keyword>
<dbReference type="PANTHER" id="PTHR38468">
    <property type="entry name" value="SLL0939 PROTEIN"/>
    <property type="match status" value="1"/>
</dbReference>
<dbReference type="PANTHER" id="PTHR38468:SF1">
    <property type="entry name" value="SLL0939 PROTEIN"/>
    <property type="match status" value="1"/>
</dbReference>
<feature type="transmembrane region" description="Helical" evidence="1">
    <location>
        <begin position="20"/>
        <end position="42"/>
    </location>
</feature>
<keyword evidence="1" id="KW-1133">Transmembrane helix</keyword>
<evidence type="ECO:0000313" key="3">
    <source>
        <dbReference type="Proteomes" id="UP001231370"/>
    </source>
</evidence>
<accession>A0ABT7BNC4</accession>